<feature type="transmembrane region" description="Helical" evidence="6">
    <location>
        <begin position="352"/>
        <end position="375"/>
    </location>
</feature>
<feature type="transmembrane region" description="Helical" evidence="6">
    <location>
        <begin position="759"/>
        <end position="783"/>
    </location>
</feature>
<proteinExistence type="predicted"/>
<evidence type="ECO:0000256" key="1">
    <source>
        <dbReference type="ARBA" id="ARBA00004651"/>
    </source>
</evidence>
<dbReference type="PANTHER" id="PTHR30287:SF2">
    <property type="entry name" value="BLL1001 PROTEIN"/>
    <property type="match status" value="1"/>
</dbReference>
<feature type="transmembrane region" description="Helical" evidence="6">
    <location>
        <begin position="252"/>
        <end position="275"/>
    </location>
</feature>
<dbReference type="InterPro" id="IPR025857">
    <property type="entry name" value="MacB_PCD"/>
</dbReference>
<keyword evidence="2" id="KW-1003">Cell membrane</keyword>
<gene>
    <name evidence="9" type="ORF">J2T57_000895</name>
</gene>
<dbReference type="AlphaFoldDB" id="A0AAE3G329"/>
<dbReference type="InterPro" id="IPR003838">
    <property type="entry name" value="ABC3_permease_C"/>
</dbReference>
<keyword evidence="5 6" id="KW-0472">Membrane</keyword>
<evidence type="ECO:0000259" key="7">
    <source>
        <dbReference type="Pfam" id="PF02687"/>
    </source>
</evidence>
<evidence type="ECO:0000256" key="6">
    <source>
        <dbReference type="SAM" id="Phobius"/>
    </source>
</evidence>
<dbReference type="Proteomes" id="UP001205843">
    <property type="component" value="Unassembled WGS sequence"/>
</dbReference>
<sequence length="837" mass="89822">MLYRSSLRYLLRHPWQLGLALLGVALGVAVVVAVDLANQSAGRAFDLSSEALTGRTTHQVLGGPQGIPERWYVELRRDHGVRTAAPVVEGYGRIEGQRSRSLRILGIDVFAEAAFRPSFGALAGSGELGTFMARPDRALLLSDDLARLGIGVGDTLPVQIQGRDRTLQVHAGLTPASALDARGLADVAVMDIAAAQELLGRVGYLDRVDLILSDSDAVEQVRQLLPQGAQLVEAEARNQALQEMTRAFQLNLTAFSMLALVVGAFLIYNTMTFSVVQRRPLLGMLRAVGVTRRELFTLVLGEALVIGVLGTIAGLVMGYAISHLLLELVTRTINDLYFVLSVRELALAPASIFKGVLLGLGMTVAAALAPALEATAVPARAALSRASLELAVRRRLPWLALAGLLLFVPAVALLLAGRGLAPAFAGLFLMIIGWALLAPLLMRIAMRLLAPLLGKCAGLLGSMAARGVESGLSRTSVAAAALMVAVSAVIGVGTMVDSFRYTFSIWLDSTLRADVYVSVPGGAALDPDQITALRGADGVARSSTARYLRVAVNDHRSRLRVFDLPPDLEDSFSMQSGNPGEAWRAFREGEGAMITEPYAWHRQLAVGDELTIATGSGERQLPVAGVVYDYSTSEGAVIIHRQLYERWWDDPVIESVALYLEDGQSIDATIDRLREMVADEPPLRYQSNRDIRRLSLDVFDQTFTITQVLRLLAMIVAVVGVLSALFALALERSREYAVLRATGLTPRQLWFLVTGQNALVGFIAGLLAIPLGLGMAVVLTLVINQRSFGWTMQVLVEPGILLQAMGLAVIAAVVAGLYPAWRMASTPPALALREDAG</sequence>
<evidence type="ECO:0000256" key="2">
    <source>
        <dbReference type="ARBA" id="ARBA00022475"/>
    </source>
</evidence>
<evidence type="ECO:0000256" key="5">
    <source>
        <dbReference type="ARBA" id="ARBA00023136"/>
    </source>
</evidence>
<feature type="domain" description="ABC3 transporter permease C-terminal" evidence="7">
    <location>
        <begin position="254"/>
        <end position="375"/>
    </location>
</feature>
<name>A0AAE3G329_9GAMM</name>
<dbReference type="InterPro" id="IPR038766">
    <property type="entry name" value="Membrane_comp_ABC_pdt"/>
</dbReference>
<feature type="domain" description="ABC3 transporter permease C-terminal" evidence="7">
    <location>
        <begin position="711"/>
        <end position="828"/>
    </location>
</feature>
<accession>A0AAE3G329</accession>
<evidence type="ECO:0000256" key="3">
    <source>
        <dbReference type="ARBA" id="ARBA00022692"/>
    </source>
</evidence>
<feature type="transmembrane region" description="Helical" evidence="6">
    <location>
        <begin position="295"/>
        <end position="321"/>
    </location>
</feature>
<evidence type="ECO:0000259" key="8">
    <source>
        <dbReference type="Pfam" id="PF12704"/>
    </source>
</evidence>
<protein>
    <submittedName>
        <fullName evidence="9">ABC transport system permease protein</fullName>
    </submittedName>
</protein>
<feature type="transmembrane region" description="Helical" evidence="6">
    <location>
        <begin position="795"/>
        <end position="818"/>
    </location>
</feature>
<dbReference type="PANTHER" id="PTHR30287">
    <property type="entry name" value="MEMBRANE COMPONENT OF PREDICTED ABC SUPERFAMILY METABOLITE UPTAKE TRANSPORTER"/>
    <property type="match status" value="1"/>
</dbReference>
<dbReference type="Pfam" id="PF12704">
    <property type="entry name" value="MacB_PCD"/>
    <property type="match status" value="2"/>
</dbReference>
<reference evidence="9" key="1">
    <citation type="submission" date="2022-03" db="EMBL/GenBank/DDBJ databases">
        <title>Genomic Encyclopedia of Type Strains, Phase III (KMG-III): the genomes of soil and plant-associated and newly described type strains.</title>
        <authorList>
            <person name="Whitman W."/>
        </authorList>
    </citation>
    <scope>NUCLEOTIDE SEQUENCE</scope>
    <source>
        <strain evidence="9">ANL 6-2</strain>
    </source>
</reference>
<feature type="transmembrane region" description="Helical" evidence="6">
    <location>
        <begin position="423"/>
        <end position="441"/>
    </location>
</feature>
<dbReference type="RefSeq" id="WP_253474830.1">
    <property type="nucleotide sequence ID" value="NZ_JALJXV010000002.1"/>
</dbReference>
<dbReference type="Pfam" id="PF02687">
    <property type="entry name" value="FtsX"/>
    <property type="match status" value="2"/>
</dbReference>
<comment type="subcellular location">
    <subcellularLocation>
        <location evidence="1">Cell membrane</location>
        <topology evidence="1">Multi-pass membrane protein</topology>
    </subcellularLocation>
</comment>
<evidence type="ECO:0000313" key="9">
    <source>
        <dbReference type="EMBL" id="MCP1673796.1"/>
    </source>
</evidence>
<feature type="transmembrane region" description="Helical" evidence="6">
    <location>
        <begin position="396"/>
        <end position="417"/>
    </location>
</feature>
<keyword evidence="3 6" id="KW-0812">Transmembrane</keyword>
<keyword evidence="4 6" id="KW-1133">Transmembrane helix</keyword>
<organism evidence="9 10">
    <name type="scientific">Natronocella acetinitrilica</name>
    <dbReference type="NCBI Taxonomy" id="414046"/>
    <lineage>
        <taxon>Bacteria</taxon>
        <taxon>Pseudomonadati</taxon>
        <taxon>Pseudomonadota</taxon>
        <taxon>Gammaproteobacteria</taxon>
        <taxon>Chromatiales</taxon>
        <taxon>Ectothiorhodospiraceae</taxon>
        <taxon>Natronocella</taxon>
    </lineage>
</organism>
<feature type="domain" description="MacB-like periplasmic core" evidence="8">
    <location>
        <begin position="476"/>
        <end position="675"/>
    </location>
</feature>
<comment type="caution">
    <text evidence="9">The sequence shown here is derived from an EMBL/GenBank/DDBJ whole genome shotgun (WGS) entry which is preliminary data.</text>
</comment>
<keyword evidence="10" id="KW-1185">Reference proteome</keyword>
<feature type="transmembrane region" description="Helical" evidence="6">
    <location>
        <begin position="711"/>
        <end position="730"/>
    </location>
</feature>
<dbReference type="GO" id="GO:0005886">
    <property type="term" value="C:plasma membrane"/>
    <property type="evidence" value="ECO:0007669"/>
    <property type="project" value="UniProtKB-SubCell"/>
</dbReference>
<evidence type="ECO:0000256" key="4">
    <source>
        <dbReference type="ARBA" id="ARBA00022989"/>
    </source>
</evidence>
<dbReference type="EMBL" id="JALJXV010000002">
    <property type="protein sequence ID" value="MCP1673796.1"/>
    <property type="molecule type" value="Genomic_DNA"/>
</dbReference>
<feature type="domain" description="MacB-like periplasmic core" evidence="8">
    <location>
        <begin position="18"/>
        <end position="225"/>
    </location>
</feature>
<evidence type="ECO:0000313" key="10">
    <source>
        <dbReference type="Proteomes" id="UP001205843"/>
    </source>
</evidence>
<feature type="transmembrane region" description="Helical" evidence="6">
    <location>
        <begin position="477"/>
        <end position="496"/>
    </location>
</feature>